<dbReference type="PANTHER" id="PTHR43317:SF3">
    <property type="entry name" value="BLR2883 PROTEIN"/>
    <property type="match status" value="1"/>
</dbReference>
<dbReference type="EMBL" id="LANJ01000002">
    <property type="protein sequence ID" value="KKC41232.1"/>
    <property type="molecule type" value="Genomic_DNA"/>
</dbReference>
<evidence type="ECO:0000256" key="1">
    <source>
        <dbReference type="ARBA" id="ARBA00023115"/>
    </source>
</evidence>
<protein>
    <recommendedName>
        <fullName evidence="5">Spermidine synthase</fullName>
    </recommendedName>
</protein>
<organism evidence="3 4">
    <name type="scientific">Devosia epidermidihirudinis</name>
    <dbReference type="NCBI Taxonomy" id="1293439"/>
    <lineage>
        <taxon>Bacteria</taxon>
        <taxon>Pseudomonadati</taxon>
        <taxon>Pseudomonadota</taxon>
        <taxon>Alphaproteobacteria</taxon>
        <taxon>Hyphomicrobiales</taxon>
        <taxon>Devosiaceae</taxon>
        <taxon>Devosia</taxon>
    </lineage>
</organism>
<evidence type="ECO:0000313" key="3">
    <source>
        <dbReference type="EMBL" id="KKC41292.1"/>
    </source>
</evidence>
<keyword evidence="4" id="KW-1185">Reference proteome</keyword>
<dbReference type="InterPro" id="IPR029063">
    <property type="entry name" value="SAM-dependent_MTases_sf"/>
</dbReference>
<dbReference type="AlphaFoldDB" id="A0A0F5QJX0"/>
<dbReference type="OrthoDB" id="9793351at2"/>
<dbReference type="PANTHER" id="PTHR43317">
    <property type="entry name" value="THERMOSPERMINE SYNTHASE ACAULIS5"/>
    <property type="match status" value="1"/>
</dbReference>
<dbReference type="STRING" id="1293439.WH87_00845"/>
<name>A0A0F5QJX0_9HYPH</name>
<dbReference type="Proteomes" id="UP000033411">
    <property type="component" value="Unassembled WGS sequence"/>
</dbReference>
<dbReference type="PATRIC" id="fig|1293439.3.peg.2267"/>
<gene>
    <name evidence="2" type="ORF">WH87_00845</name>
    <name evidence="3" type="ORF">WH87_01210</name>
</gene>
<evidence type="ECO:0000313" key="4">
    <source>
        <dbReference type="Proteomes" id="UP000033411"/>
    </source>
</evidence>
<dbReference type="Gene3D" id="3.40.50.150">
    <property type="entry name" value="Vaccinia Virus protein VP39"/>
    <property type="match status" value="1"/>
</dbReference>
<evidence type="ECO:0000313" key="2">
    <source>
        <dbReference type="EMBL" id="KKC41232.1"/>
    </source>
</evidence>
<comment type="caution">
    <text evidence="3">The sequence shown here is derived from an EMBL/GenBank/DDBJ whole genome shotgun (WGS) entry which is preliminary data.</text>
</comment>
<proteinExistence type="predicted"/>
<evidence type="ECO:0008006" key="5">
    <source>
        <dbReference type="Google" id="ProtNLM"/>
    </source>
</evidence>
<dbReference type="GO" id="GO:0006596">
    <property type="term" value="P:polyamine biosynthetic process"/>
    <property type="evidence" value="ECO:0007669"/>
    <property type="project" value="UniProtKB-KW"/>
</dbReference>
<sequence length="230" mass="24498">MLPWVKLGETTMPGGGVMTLMQRGSEFSIMSGVVTLMNNRQNHSEEQLAALSASRVGARPKARILIGGLGMGFTLRAALQCFAADSEIVVAELVPEVVAWARGPLAVLHGTSLDDPRVRIHQGDVATAIGGGKLFDAILLDVDNSPDGLFRPANDRLYNAAGLAAARSALTTGGHLAVWSSYSDARFTKRLRQTGMAIEEVTVRARSNGKGDRHTIWIAVRPSGTSVRPL</sequence>
<dbReference type="RefSeq" id="WP_046137696.1">
    <property type="nucleotide sequence ID" value="NZ_LANJ01000002.1"/>
</dbReference>
<keyword evidence="1" id="KW-0620">Polyamine biosynthesis</keyword>
<reference evidence="3 4" key="1">
    <citation type="submission" date="2015-03" db="EMBL/GenBank/DDBJ databases">
        <authorList>
            <person name="Lepp D."/>
            <person name="Hassan Y.I."/>
            <person name="Li X.-Z."/>
            <person name="Zhou T."/>
        </authorList>
    </citation>
    <scope>NUCLEOTIDE SEQUENCE [LARGE SCALE GENOMIC DNA]</scope>
    <source>
        <strain evidence="3 4">E84</strain>
    </source>
</reference>
<dbReference type="SUPFAM" id="SSF53335">
    <property type="entry name" value="S-adenosyl-L-methionine-dependent methyltransferases"/>
    <property type="match status" value="1"/>
</dbReference>
<accession>A0A0F5QJX0</accession>
<dbReference type="EMBL" id="LANJ01000002">
    <property type="protein sequence ID" value="KKC41292.1"/>
    <property type="molecule type" value="Genomic_DNA"/>
</dbReference>